<keyword evidence="2" id="KW-0238">DNA-binding</keyword>
<organism evidence="2 3">
    <name type="scientific">Microcystis aeruginosa Ma_MB_S_20031200_S102</name>
    <dbReference type="NCBI Taxonomy" id="2486254"/>
    <lineage>
        <taxon>Bacteria</taxon>
        <taxon>Bacillati</taxon>
        <taxon>Cyanobacteriota</taxon>
        <taxon>Cyanophyceae</taxon>
        <taxon>Oscillatoriophycideae</taxon>
        <taxon>Chroococcales</taxon>
        <taxon>Microcystaceae</taxon>
        <taxon>Microcystis</taxon>
    </lineage>
</organism>
<feature type="domain" description="SpoVT-AbrB" evidence="1">
    <location>
        <begin position="6"/>
        <end position="49"/>
    </location>
</feature>
<accession>A0A552ETE0</accession>
<gene>
    <name evidence="2" type="ORF">EWV92_10050</name>
</gene>
<dbReference type="InterPro" id="IPR039052">
    <property type="entry name" value="Antitox_PemI-like"/>
</dbReference>
<dbReference type="GO" id="GO:0003677">
    <property type="term" value="F:DNA binding"/>
    <property type="evidence" value="ECO:0007669"/>
    <property type="project" value="UniProtKB-KW"/>
</dbReference>
<dbReference type="EMBL" id="SFBI01000087">
    <property type="protein sequence ID" value="TRU37728.1"/>
    <property type="molecule type" value="Genomic_DNA"/>
</dbReference>
<dbReference type="SUPFAM" id="SSF89447">
    <property type="entry name" value="AbrB/MazE/MraZ-like"/>
    <property type="match status" value="1"/>
</dbReference>
<dbReference type="PANTHER" id="PTHR40516:SF1">
    <property type="entry name" value="ANTITOXIN CHPS-RELATED"/>
    <property type="match status" value="1"/>
</dbReference>
<dbReference type="SMART" id="SM00966">
    <property type="entry name" value="SpoVT_AbrB"/>
    <property type="match status" value="1"/>
</dbReference>
<dbReference type="InterPro" id="IPR007159">
    <property type="entry name" value="SpoVT-AbrB_dom"/>
</dbReference>
<dbReference type="AlphaFoldDB" id="A0A552ETE0"/>
<evidence type="ECO:0000313" key="3">
    <source>
        <dbReference type="Proteomes" id="UP000317708"/>
    </source>
</evidence>
<dbReference type="Proteomes" id="UP000317708">
    <property type="component" value="Unassembled WGS sequence"/>
</dbReference>
<reference evidence="2 3" key="1">
    <citation type="submission" date="2019-01" db="EMBL/GenBank/DDBJ databases">
        <title>Coherence of Microcystis species and biogeography revealed through population genomics.</title>
        <authorList>
            <person name="Perez-Carrascal O.M."/>
            <person name="Terrat Y."/>
            <person name="Giani A."/>
            <person name="Fortin N."/>
            <person name="Tromas N."/>
            <person name="Shapiro B.J."/>
        </authorList>
    </citation>
    <scope>NUCLEOTIDE SEQUENCE [LARGE SCALE GENOMIC DNA]</scope>
    <source>
        <strain evidence="2">Ma_MB_S_20031200_S102</strain>
    </source>
</reference>
<dbReference type="InterPro" id="IPR037914">
    <property type="entry name" value="SpoVT-AbrB_sf"/>
</dbReference>
<evidence type="ECO:0000313" key="2">
    <source>
        <dbReference type="EMBL" id="TRU37728.1"/>
    </source>
</evidence>
<comment type="caution">
    <text evidence="2">The sequence shown here is derived from an EMBL/GenBank/DDBJ whole genome shotgun (WGS) entry which is preliminary data.</text>
</comment>
<evidence type="ECO:0000259" key="1">
    <source>
        <dbReference type="SMART" id="SM00966"/>
    </source>
</evidence>
<dbReference type="Gene3D" id="2.10.260.10">
    <property type="match status" value="1"/>
</dbReference>
<dbReference type="GO" id="GO:0097351">
    <property type="term" value="F:toxin sequestering activity"/>
    <property type="evidence" value="ECO:0007669"/>
    <property type="project" value="InterPro"/>
</dbReference>
<protein>
    <submittedName>
        <fullName evidence="2">AbrB/MazE/SpoVT family DNA-binding domain-containing protein</fullName>
    </submittedName>
</protein>
<dbReference type="PANTHER" id="PTHR40516">
    <property type="entry name" value="ANTITOXIN CHPS-RELATED"/>
    <property type="match status" value="1"/>
</dbReference>
<sequence length="83" mass="9249">MDIELKKWGNSLGFRIPHKIAESFGLNENSVVELTESKDALVITKKPCNPTLDQLLASIPEDFQYPEDILDFVESGPGGKEMI</sequence>
<name>A0A552ETE0_MICAE</name>
<proteinExistence type="predicted"/>
<dbReference type="Pfam" id="PF04014">
    <property type="entry name" value="MazE_antitoxin"/>
    <property type="match status" value="1"/>
</dbReference>